<evidence type="ECO:0000256" key="1">
    <source>
        <dbReference type="SAM" id="MobiDB-lite"/>
    </source>
</evidence>
<reference evidence="3 4" key="1">
    <citation type="submission" date="2019-10" db="EMBL/GenBank/DDBJ databases">
        <title>Assembly and Annotation for the nematode Trichostrongylus colubriformis.</title>
        <authorList>
            <person name="Martin J."/>
        </authorList>
    </citation>
    <scope>NUCLEOTIDE SEQUENCE [LARGE SCALE GENOMIC DNA]</scope>
    <source>
        <strain evidence="3">G859</strain>
        <tissue evidence="3">Whole worm</tissue>
    </source>
</reference>
<feature type="compositionally biased region" description="Low complexity" evidence="1">
    <location>
        <begin position="9"/>
        <end position="18"/>
    </location>
</feature>
<feature type="transmembrane region" description="Helical" evidence="2">
    <location>
        <begin position="135"/>
        <end position="155"/>
    </location>
</feature>
<feature type="region of interest" description="Disordered" evidence="1">
    <location>
        <begin position="1"/>
        <end position="81"/>
    </location>
</feature>
<comment type="caution">
    <text evidence="3">The sequence shown here is derived from an EMBL/GenBank/DDBJ whole genome shotgun (WGS) entry which is preliminary data.</text>
</comment>
<feature type="compositionally biased region" description="Acidic residues" evidence="1">
    <location>
        <begin position="60"/>
        <end position="81"/>
    </location>
</feature>
<protein>
    <submittedName>
        <fullName evidence="3">Uncharacterized protein</fullName>
    </submittedName>
</protein>
<keyword evidence="4" id="KW-1185">Reference proteome</keyword>
<name>A0AAN8F612_TRICO</name>
<proteinExistence type="predicted"/>
<dbReference type="Proteomes" id="UP001331761">
    <property type="component" value="Unassembled WGS sequence"/>
</dbReference>
<evidence type="ECO:0000313" key="4">
    <source>
        <dbReference type="Proteomes" id="UP001331761"/>
    </source>
</evidence>
<dbReference type="EMBL" id="WIXE01015027">
    <property type="protein sequence ID" value="KAK5973815.1"/>
    <property type="molecule type" value="Genomic_DNA"/>
</dbReference>
<keyword evidence="2" id="KW-0472">Membrane</keyword>
<feature type="compositionally biased region" description="Basic and acidic residues" evidence="1">
    <location>
        <begin position="43"/>
        <end position="59"/>
    </location>
</feature>
<evidence type="ECO:0000256" key="2">
    <source>
        <dbReference type="SAM" id="Phobius"/>
    </source>
</evidence>
<evidence type="ECO:0000313" key="3">
    <source>
        <dbReference type="EMBL" id="KAK5973815.1"/>
    </source>
</evidence>
<keyword evidence="2" id="KW-0812">Transmembrane</keyword>
<organism evidence="3 4">
    <name type="scientific">Trichostrongylus colubriformis</name>
    <name type="common">Black scour worm</name>
    <dbReference type="NCBI Taxonomy" id="6319"/>
    <lineage>
        <taxon>Eukaryota</taxon>
        <taxon>Metazoa</taxon>
        <taxon>Ecdysozoa</taxon>
        <taxon>Nematoda</taxon>
        <taxon>Chromadorea</taxon>
        <taxon>Rhabditida</taxon>
        <taxon>Rhabditina</taxon>
        <taxon>Rhabditomorpha</taxon>
        <taxon>Strongyloidea</taxon>
        <taxon>Trichostrongylidae</taxon>
        <taxon>Trichostrongylus</taxon>
    </lineage>
</organism>
<accession>A0AAN8F612</accession>
<feature type="compositionally biased region" description="Polar residues" evidence="1">
    <location>
        <begin position="19"/>
        <end position="33"/>
    </location>
</feature>
<keyword evidence="2" id="KW-1133">Transmembrane helix</keyword>
<gene>
    <name evidence="3" type="ORF">GCK32_003063</name>
</gene>
<dbReference type="AlphaFoldDB" id="A0AAN8F612"/>
<sequence>MQPRRQSMDSETSSDSWSVIQKNVSQQEIQEISSAEIDFVSSDSEHWDSDSAQDPHEYDTNEDGGNDSLEECDESDGVDEESDCEIVDENEAMQETSARYFVSSEKVYELLDMLNAECCTSMGELMIWSRDSTRAAVLLVFIVTTAIFFTSSIRIGRTRSTADRSDEIFASGLQSRKDFERAFMPVLPRRASFNFSEVVRK</sequence>